<name>A0A1Q8RCS8_9PEZI</name>
<comment type="caution">
    <text evidence="1">The sequence shown here is derived from an EMBL/GenBank/DDBJ whole genome shotgun (WGS) entry which is preliminary data.</text>
</comment>
<sequence length="222" mass="24568">MCMKIFALQRCYSVAEGGCDKYWAEEVGVQDCGRYCLPGLPGYPECKGVWAGFEDTESSKVNPHTFYQRRPKACPICPLKEEFSHVKADIEKLENSAHVQGLIQAERTRAEQKEAAYKMHCFNEMWNTTRALIASLQSKADAIWNGIETALHGHFGAHGMANPVVQGLAASLVDAKKELVGHVESTTKEMATALVGPCHTFDLEREEAEESARLRDSGMATD</sequence>
<dbReference type="EMBL" id="MPGH01000236">
    <property type="protein sequence ID" value="OLN82014.1"/>
    <property type="molecule type" value="Genomic_DNA"/>
</dbReference>
<evidence type="ECO:0000313" key="1">
    <source>
        <dbReference type="EMBL" id="OLN82014.1"/>
    </source>
</evidence>
<dbReference type="Proteomes" id="UP000186583">
    <property type="component" value="Unassembled WGS sequence"/>
</dbReference>
<reference evidence="1 2" key="1">
    <citation type="submission" date="2016-11" db="EMBL/GenBank/DDBJ databases">
        <title>Draft Genome Assembly of Colletotrichum chlorophyti a pathogen of herbaceous plants.</title>
        <authorList>
            <person name="Gan P."/>
            <person name="Narusaka M."/>
            <person name="Tsushima A."/>
            <person name="Narusaka Y."/>
            <person name="Takano Y."/>
            <person name="Shirasu K."/>
        </authorList>
    </citation>
    <scope>NUCLEOTIDE SEQUENCE [LARGE SCALE GENOMIC DNA]</scope>
    <source>
        <strain evidence="1 2">NTL11</strain>
    </source>
</reference>
<accession>A0A1Q8RCS8</accession>
<evidence type="ECO:0000313" key="2">
    <source>
        <dbReference type="Proteomes" id="UP000186583"/>
    </source>
</evidence>
<dbReference type="OrthoDB" id="4850350at2759"/>
<keyword evidence="2" id="KW-1185">Reference proteome</keyword>
<proteinExistence type="predicted"/>
<organism evidence="1 2">
    <name type="scientific">Colletotrichum chlorophyti</name>
    <dbReference type="NCBI Taxonomy" id="708187"/>
    <lineage>
        <taxon>Eukaryota</taxon>
        <taxon>Fungi</taxon>
        <taxon>Dikarya</taxon>
        <taxon>Ascomycota</taxon>
        <taxon>Pezizomycotina</taxon>
        <taxon>Sordariomycetes</taxon>
        <taxon>Hypocreomycetidae</taxon>
        <taxon>Glomerellales</taxon>
        <taxon>Glomerellaceae</taxon>
        <taxon>Colletotrichum</taxon>
    </lineage>
</organism>
<dbReference type="AlphaFoldDB" id="A0A1Q8RCS8"/>
<protein>
    <submittedName>
        <fullName evidence="1">Uncharacterized protein</fullName>
    </submittedName>
</protein>
<gene>
    <name evidence="1" type="ORF">CCHL11_09240</name>
</gene>